<comment type="caution">
    <text evidence="3">The sequence shown here is derived from an EMBL/GenBank/DDBJ whole genome shotgun (WGS) entry which is preliminary data.</text>
</comment>
<feature type="signal peptide" evidence="2">
    <location>
        <begin position="1"/>
        <end position="22"/>
    </location>
</feature>
<dbReference type="RefSeq" id="WP_110522367.1">
    <property type="nucleotide sequence ID" value="NZ_QKOE01000001.1"/>
</dbReference>
<gene>
    <name evidence="3" type="ORF">DNK49_00530</name>
</gene>
<accession>A0A323V3Q2</accession>
<dbReference type="OrthoDB" id="8527508at2"/>
<feature type="chain" id="PRO_5016238699" evidence="2">
    <location>
        <begin position="23"/>
        <end position="127"/>
    </location>
</feature>
<proteinExistence type="predicted"/>
<evidence type="ECO:0000313" key="4">
    <source>
        <dbReference type="Proteomes" id="UP000248259"/>
    </source>
</evidence>
<evidence type="ECO:0000256" key="2">
    <source>
        <dbReference type="SAM" id="SignalP"/>
    </source>
</evidence>
<feature type="compositionally biased region" description="Low complexity" evidence="1">
    <location>
        <begin position="116"/>
        <end position="127"/>
    </location>
</feature>
<keyword evidence="2" id="KW-0732">Signal</keyword>
<sequence>MRPRLRTLLLCLLLPVLSGCDALLEALEIPNPAKDAAKVEAEGQAIGSACRHAGRSLEDCYILNPEAQKAAVFAGWRAMNDYMMEHKLDVVPSQLPAHPSKPAPAPAEPEHKSEPAAEPARTRPAGR</sequence>
<dbReference type="AlphaFoldDB" id="A0A323V3Q2"/>
<dbReference type="Proteomes" id="UP000248259">
    <property type="component" value="Unassembled WGS sequence"/>
</dbReference>
<dbReference type="PROSITE" id="PS51257">
    <property type="entry name" value="PROKAR_LIPOPROTEIN"/>
    <property type="match status" value="1"/>
</dbReference>
<feature type="region of interest" description="Disordered" evidence="1">
    <location>
        <begin position="93"/>
        <end position="127"/>
    </location>
</feature>
<dbReference type="EMBL" id="QKOE01000001">
    <property type="protein sequence ID" value="PZA18066.1"/>
    <property type="molecule type" value="Genomic_DNA"/>
</dbReference>
<reference evidence="3 4" key="1">
    <citation type="submission" date="2018-06" db="EMBL/GenBank/DDBJ databases">
        <title>Azoarcus communis strain SWub3 genome.</title>
        <authorList>
            <person name="Zorraquino Salvo V."/>
            <person name="Toubiana D."/>
            <person name="Blumwald E."/>
        </authorList>
    </citation>
    <scope>NUCLEOTIDE SEQUENCE [LARGE SCALE GENOMIC DNA]</scope>
    <source>
        <strain evidence="3 4">SWub3</strain>
    </source>
</reference>
<protein>
    <submittedName>
        <fullName evidence="3">Uncharacterized protein</fullName>
    </submittedName>
</protein>
<keyword evidence="4" id="KW-1185">Reference proteome</keyword>
<organism evidence="3 4">
    <name type="scientific">Parazoarcus communis SWub3 = DSM 12120</name>
    <dbReference type="NCBI Taxonomy" id="1121029"/>
    <lineage>
        <taxon>Bacteria</taxon>
        <taxon>Pseudomonadati</taxon>
        <taxon>Pseudomonadota</taxon>
        <taxon>Betaproteobacteria</taxon>
        <taxon>Rhodocyclales</taxon>
        <taxon>Zoogloeaceae</taxon>
        <taxon>Parazoarcus</taxon>
    </lineage>
</organism>
<name>A0A323V3Q2_9RHOO</name>
<evidence type="ECO:0000313" key="3">
    <source>
        <dbReference type="EMBL" id="PZA18066.1"/>
    </source>
</evidence>
<evidence type="ECO:0000256" key="1">
    <source>
        <dbReference type="SAM" id="MobiDB-lite"/>
    </source>
</evidence>